<evidence type="ECO:0000256" key="4">
    <source>
        <dbReference type="ARBA" id="ARBA00022692"/>
    </source>
</evidence>
<keyword evidence="16" id="KW-1185">Reference proteome</keyword>
<feature type="domain" description="TonB-dependent receptor-like beta-barrel" evidence="13">
    <location>
        <begin position="325"/>
        <end position="761"/>
    </location>
</feature>
<dbReference type="AlphaFoldDB" id="A0A3D8IR95"/>
<dbReference type="Pfam" id="PF00593">
    <property type="entry name" value="TonB_dep_Rec_b-barrel"/>
    <property type="match status" value="1"/>
</dbReference>
<name>A0A3D8IR95_9HELI</name>
<comment type="caution">
    <text evidence="15">The sequence shown here is derived from an EMBL/GenBank/DDBJ whole genome shotgun (WGS) entry which is preliminary data.</text>
</comment>
<proteinExistence type="inferred from homology"/>
<keyword evidence="9 10" id="KW-0998">Cell outer membrane</keyword>
<protein>
    <submittedName>
        <fullName evidence="15">TonB-dependent receptor</fullName>
    </submittedName>
</protein>
<feature type="compositionally biased region" description="Polar residues" evidence="12">
    <location>
        <begin position="41"/>
        <end position="53"/>
    </location>
</feature>
<keyword evidence="2 10" id="KW-0813">Transport</keyword>
<evidence type="ECO:0000256" key="8">
    <source>
        <dbReference type="ARBA" id="ARBA00023170"/>
    </source>
</evidence>
<organism evidence="15 16">
    <name type="scientific">Helicobacter didelphidarum</name>
    <dbReference type="NCBI Taxonomy" id="2040648"/>
    <lineage>
        <taxon>Bacteria</taxon>
        <taxon>Pseudomonadati</taxon>
        <taxon>Campylobacterota</taxon>
        <taxon>Epsilonproteobacteria</taxon>
        <taxon>Campylobacterales</taxon>
        <taxon>Helicobacteraceae</taxon>
        <taxon>Helicobacter</taxon>
    </lineage>
</organism>
<dbReference type="PANTHER" id="PTHR30069">
    <property type="entry name" value="TONB-DEPENDENT OUTER MEMBRANE RECEPTOR"/>
    <property type="match status" value="1"/>
</dbReference>
<evidence type="ECO:0000256" key="2">
    <source>
        <dbReference type="ARBA" id="ARBA00022448"/>
    </source>
</evidence>
<keyword evidence="6 11" id="KW-0798">TonB box</keyword>
<keyword evidence="3 10" id="KW-1134">Transmembrane beta strand</keyword>
<evidence type="ECO:0000259" key="13">
    <source>
        <dbReference type="Pfam" id="PF00593"/>
    </source>
</evidence>
<sequence>MYPQYLSVLNINIKFHKIALMFPLSFSLLYAIQDSENLQPPITKPDSLSQQDNTQEKNPKDVHTFSLDAIMTTGSKVGSTIESTPGNASITDKTQIKLRPNYRASETLRGEEGIIVPKGRGMETFDTITIRGITNGAIIMLDGVPINDINNNTKMLTALRANELERVEITRGSSSILYGSGGLSGAVNFITRMPEKLEILGSIGYGNPFGSDNAPKDYTQWYASIGDAFFDKKFKIKASYGGSFANGYAADNAWISTNNTTNGLNGATGYIPSYDTTGKQIYIVGDMGKQKFNNHDARLRTNIDIGENGMLDVWINYSNYNYIHHKQHTFLKDSNNNEYWGNATGETAGNGTIPYAFVGGMGNEKYNQVISSIGYKHFFDENELSINISHLYGYDIWSGPSKGAGPFGGNGTQTHSIYNMVNFEGTFLWNLGEVHKLLFGLQNKFLNYGGKTYTASDWRDFTSIGQKENATGGSSNTPSAFIDWRARWLPSLSTSFGVRWDLWQGFGYYDSTITTSPRIANNIRNQFSPKASLNYTPFSNKSVKSLFKVTFGQNFRAPTFDQMFQKYTRNDGATFLGNPNLKPEILTSYDIGFEQSFLQDSDFHGLLKLYWFDSFFTDMITTYTDYTTPDDPKTFFINANKARINGVELSYNQRFFHDFGFRFTYTYTNAKLTQDTGNIKAGNFLPNVPEHSVYVQLYYEGKTLFGSIGFEYASKRYKSLDNATQKVWGVYGSYDAYKLLDARFGVHLKHKIDVSVNITNILNEQFYMYYKTPGRAVFFEISKNI</sequence>
<comment type="similarity">
    <text evidence="10 11">Belongs to the TonB-dependent receptor family.</text>
</comment>
<dbReference type="PANTHER" id="PTHR30069:SF29">
    <property type="entry name" value="HEMOGLOBIN AND HEMOGLOBIN-HAPTOGLOBIN-BINDING PROTEIN 1-RELATED"/>
    <property type="match status" value="1"/>
</dbReference>
<evidence type="ECO:0000256" key="12">
    <source>
        <dbReference type="SAM" id="MobiDB-lite"/>
    </source>
</evidence>
<dbReference type="GO" id="GO:0009279">
    <property type="term" value="C:cell outer membrane"/>
    <property type="evidence" value="ECO:0007669"/>
    <property type="project" value="UniProtKB-SubCell"/>
</dbReference>
<evidence type="ECO:0000256" key="9">
    <source>
        <dbReference type="ARBA" id="ARBA00023237"/>
    </source>
</evidence>
<dbReference type="EMBL" id="NXLQ01000001">
    <property type="protein sequence ID" value="RDU67623.1"/>
    <property type="molecule type" value="Genomic_DNA"/>
</dbReference>
<evidence type="ECO:0000259" key="14">
    <source>
        <dbReference type="Pfam" id="PF07715"/>
    </source>
</evidence>
<dbReference type="PROSITE" id="PS52016">
    <property type="entry name" value="TONB_DEPENDENT_REC_3"/>
    <property type="match status" value="1"/>
</dbReference>
<dbReference type="GO" id="GO:0044718">
    <property type="term" value="P:siderophore transmembrane transport"/>
    <property type="evidence" value="ECO:0007669"/>
    <property type="project" value="TreeGrafter"/>
</dbReference>
<feature type="region of interest" description="Disordered" evidence="12">
    <location>
        <begin position="41"/>
        <end position="62"/>
    </location>
</feature>
<dbReference type="OrthoDB" id="5389752at2"/>
<evidence type="ECO:0000256" key="5">
    <source>
        <dbReference type="ARBA" id="ARBA00022729"/>
    </source>
</evidence>
<keyword evidence="4 10" id="KW-0812">Transmembrane</keyword>
<dbReference type="InterPro" id="IPR000531">
    <property type="entry name" value="Beta-barrel_TonB"/>
</dbReference>
<dbReference type="SUPFAM" id="SSF56935">
    <property type="entry name" value="Porins"/>
    <property type="match status" value="1"/>
</dbReference>
<evidence type="ECO:0000256" key="7">
    <source>
        <dbReference type="ARBA" id="ARBA00023136"/>
    </source>
</evidence>
<dbReference type="Proteomes" id="UP000256379">
    <property type="component" value="Unassembled WGS sequence"/>
</dbReference>
<evidence type="ECO:0000256" key="3">
    <source>
        <dbReference type="ARBA" id="ARBA00022452"/>
    </source>
</evidence>
<gene>
    <name evidence="15" type="ORF">CQA53_01055</name>
</gene>
<feature type="domain" description="TonB-dependent receptor plug" evidence="14">
    <location>
        <begin position="81"/>
        <end position="186"/>
    </location>
</feature>
<keyword evidence="8 15" id="KW-0675">Receptor</keyword>
<evidence type="ECO:0000256" key="11">
    <source>
        <dbReference type="RuleBase" id="RU003357"/>
    </source>
</evidence>
<dbReference type="RefSeq" id="WP_115542149.1">
    <property type="nucleotide sequence ID" value="NZ_NXLQ01000001.1"/>
</dbReference>
<accession>A0A3D8IR95</accession>
<dbReference type="InterPro" id="IPR037066">
    <property type="entry name" value="Plug_dom_sf"/>
</dbReference>
<dbReference type="Pfam" id="PF07715">
    <property type="entry name" value="Plug"/>
    <property type="match status" value="1"/>
</dbReference>
<evidence type="ECO:0000256" key="10">
    <source>
        <dbReference type="PROSITE-ProRule" id="PRU01360"/>
    </source>
</evidence>
<keyword evidence="5" id="KW-0732">Signal</keyword>
<dbReference type="GO" id="GO:0015344">
    <property type="term" value="F:siderophore uptake transmembrane transporter activity"/>
    <property type="evidence" value="ECO:0007669"/>
    <property type="project" value="TreeGrafter"/>
</dbReference>
<evidence type="ECO:0000313" key="16">
    <source>
        <dbReference type="Proteomes" id="UP000256379"/>
    </source>
</evidence>
<reference evidence="15 16" key="1">
    <citation type="submission" date="2018-04" db="EMBL/GenBank/DDBJ databases">
        <title>Novel Campyloabacter and Helicobacter Species and Strains.</title>
        <authorList>
            <person name="Mannion A.J."/>
            <person name="Shen Z."/>
            <person name="Fox J.G."/>
        </authorList>
    </citation>
    <scope>NUCLEOTIDE SEQUENCE [LARGE SCALE GENOMIC DNA]</scope>
    <source>
        <strain evidence="15 16">MIT 17-337</strain>
    </source>
</reference>
<evidence type="ECO:0000313" key="15">
    <source>
        <dbReference type="EMBL" id="RDU67623.1"/>
    </source>
</evidence>
<dbReference type="InterPro" id="IPR039426">
    <property type="entry name" value="TonB-dep_rcpt-like"/>
</dbReference>
<dbReference type="Gene3D" id="2.170.130.10">
    <property type="entry name" value="TonB-dependent receptor, plug domain"/>
    <property type="match status" value="1"/>
</dbReference>
<evidence type="ECO:0000256" key="1">
    <source>
        <dbReference type="ARBA" id="ARBA00004571"/>
    </source>
</evidence>
<dbReference type="InterPro" id="IPR036942">
    <property type="entry name" value="Beta-barrel_TonB_sf"/>
</dbReference>
<evidence type="ECO:0000256" key="6">
    <source>
        <dbReference type="ARBA" id="ARBA00023077"/>
    </source>
</evidence>
<dbReference type="InterPro" id="IPR012910">
    <property type="entry name" value="Plug_dom"/>
</dbReference>
<keyword evidence="7 10" id="KW-0472">Membrane</keyword>
<dbReference type="Gene3D" id="2.40.170.20">
    <property type="entry name" value="TonB-dependent receptor, beta-barrel domain"/>
    <property type="match status" value="1"/>
</dbReference>
<comment type="subcellular location">
    <subcellularLocation>
        <location evidence="1 10">Cell outer membrane</location>
        <topology evidence="1 10">Multi-pass membrane protein</topology>
    </subcellularLocation>
</comment>